<proteinExistence type="inferred from homology"/>
<name>A0AAV8XDV2_9CUCU</name>
<comment type="similarity">
    <text evidence="1 6">Belongs to the glycosyl hydrolase 1 family.</text>
</comment>
<keyword evidence="3" id="KW-0378">Hydrolase</keyword>
<keyword evidence="4" id="KW-0325">Glycoprotein</keyword>
<dbReference type="AlphaFoldDB" id="A0AAV8XDV2"/>
<dbReference type="GO" id="GO:0008422">
    <property type="term" value="F:beta-glucosidase activity"/>
    <property type="evidence" value="ECO:0007669"/>
    <property type="project" value="TreeGrafter"/>
</dbReference>
<evidence type="ECO:0000256" key="2">
    <source>
        <dbReference type="ARBA" id="ARBA00011738"/>
    </source>
</evidence>
<evidence type="ECO:0000256" key="5">
    <source>
        <dbReference type="ARBA" id="ARBA00023295"/>
    </source>
</evidence>
<dbReference type="InterPro" id="IPR017853">
    <property type="entry name" value="GH"/>
</dbReference>
<keyword evidence="5" id="KW-0326">Glycosidase</keyword>
<accession>A0AAV8XDV2</accession>
<dbReference type="PANTHER" id="PTHR10353">
    <property type="entry name" value="GLYCOSYL HYDROLASE"/>
    <property type="match status" value="1"/>
</dbReference>
<comment type="caution">
    <text evidence="7">The sequence shown here is derived from an EMBL/GenBank/DDBJ whole genome shotgun (WGS) entry which is preliminary data.</text>
</comment>
<dbReference type="EMBL" id="JANEYF010003404">
    <property type="protein sequence ID" value="KAJ8936643.1"/>
    <property type="molecule type" value="Genomic_DNA"/>
</dbReference>
<dbReference type="GO" id="GO:0005975">
    <property type="term" value="P:carbohydrate metabolic process"/>
    <property type="evidence" value="ECO:0007669"/>
    <property type="project" value="InterPro"/>
</dbReference>
<evidence type="ECO:0000256" key="4">
    <source>
        <dbReference type="ARBA" id="ARBA00023180"/>
    </source>
</evidence>
<dbReference type="FunFam" id="3.20.20.80:FF:000013">
    <property type="entry name" value="lactase-phlorizin hydrolase"/>
    <property type="match status" value="1"/>
</dbReference>
<reference evidence="7" key="1">
    <citation type="journal article" date="2023" name="Insect Mol. Biol.">
        <title>Genome sequencing provides insights into the evolution of gene families encoding plant cell wall-degrading enzymes in longhorned beetles.</title>
        <authorList>
            <person name="Shin N.R."/>
            <person name="Okamura Y."/>
            <person name="Kirsch R."/>
            <person name="Pauchet Y."/>
        </authorList>
    </citation>
    <scope>NUCLEOTIDE SEQUENCE</scope>
    <source>
        <strain evidence="7">RBIC_L_NR</strain>
    </source>
</reference>
<dbReference type="PANTHER" id="PTHR10353:SF36">
    <property type="entry name" value="LP05116P"/>
    <property type="match status" value="1"/>
</dbReference>
<evidence type="ECO:0000313" key="7">
    <source>
        <dbReference type="EMBL" id="KAJ8936643.1"/>
    </source>
</evidence>
<keyword evidence="8" id="KW-1185">Reference proteome</keyword>
<evidence type="ECO:0000256" key="6">
    <source>
        <dbReference type="RuleBase" id="RU003690"/>
    </source>
</evidence>
<dbReference type="PRINTS" id="PR00131">
    <property type="entry name" value="GLHYDRLASE1"/>
</dbReference>
<dbReference type="Pfam" id="PF00232">
    <property type="entry name" value="Glyco_hydro_1"/>
    <property type="match status" value="1"/>
</dbReference>
<evidence type="ECO:0000313" key="8">
    <source>
        <dbReference type="Proteomes" id="UP001162156"/>
    </source>
</evidence>
<comment type="subunit">
    <text evidence="2">Homodimer.</text>
</comment>
<dbReference type="Proteomes" id="UP001162156">
    <property type="component" value="Unassembled WGS sequence"/>
</dbReference>
<evidence type="ECO:0000256" key="1">
    <source>
        <dbReference type="ARBA" id="ARBA00010838"/>
    </source>
</evidence>
<sequence>LKLLFSDFSTAQSANNRTFPEHFFFGVSTSAYQTEGAWNEDGKGENIWDFWVHNDPSHVKNGDTGDIASDSYHHFQDDIELASIDLGANLYEFSISWSRILPTGFDNEVNIKAILHYQTLIDRIITLGMTPIATLYFNDLPQPLQDIGGWTNPDMVKYFTQYARVAFKYFDRVKYWITFNEPRSTCRLGYGKGIYAPGVAIDGYADYLCAYVLIKSHAAVYHLYRDEFPDLEAKLSIAIDLEWSEPASEAEADAKAAERRNSFEFGLYANPIYLGNWPQIVIDRVGSRSANENITKSRLPTFTPEEINNIRGTSDFLATNLRYTSLVKDIPEPAFDDPGYIKDVGVEISLDPDWELSSSGNPIVPWGARKSLNWLKTTYNDPEILITGNGVADDGSTIQDYVRINFYRDYLLSILDAIYEDNVKVFGYSAYSLLDGFEWKEGYSQHYGFYQVNLTDVNKRRIRKRSVQYYYDLIKSHTIPDEITTTSTTTSTTTTTTTEPSTTPGAANRILFYPLIISVPVFSYLLL</sequence>
<dbReference type="SUPFAM" id="SSF51445">
    <property type="entry name" value="(Trans)glycosidases"/>
    <property type="match status" value="1"/>
</dbReference>
<dbReference type="Gene3D" id="3.20.20.80">
    <property type="entry name" value="Glycosidases"/>
    <property type="match status" value="1"/>
</dbReference>
<evidence type="ECO:0000256" key="3">
    <source>
        <dbReference type="ARBA" id="ARBA00022801"/>
    </source>
</evidence>
<dbReference type="PROSITE" id="PS00653">
    <property type="entry name" value="GLYCOSYL_HYDROL_F1_2"/>
    <property type="match status" value="1"/>
</dbReference>
<protein>
    <submittedName>
        <fullName evidence="7">Uncharacterized protein</fullName>
    </submittedName>
</protein>
<dbReference type="InterPro" id="IPR001360">
    <property type="entry name" value="Glyco_hydro_1"/>
</dbReference>
<gene>
    <name evidence="7" type="ORF">NQ314_012259</name>
</gene>
<feature type="non-terminal residue" evidence="7">
    <location>
        <position position="1"/>
    </location>
</feature>
<dbReference type="InterPro" id="IPR033132">
    <property type="entry name" value="GH_1_N_CS"/>
</dbReference>
<organism evidence="7 8">
    <name type="scientific">Rhamnusium bicolor</name>
    <dbReference type="NCBI Taxonomy" id="1586634"/>
    <lineage>
        <taxon>Eukaryota</taxon>
        <taxon>Metazoa</taxon>
        <taxon>Ecdysozoa</taxon>
        <taxon>Arthropoda</taxon>
        <taxon>Hexapoda</taxon>
        <taxon>Insecta</taxon>
        <taxon>Pterygota</taxon>
        <taxon>Neoptera</taxon>
        <taxon>Endopterygota</taxon>
        <taxon>Coleoptera</taxon>
        <taxon>Polyphaga</taxon>
        <taxon>Cucujiformia</taxon>
        <taxon>Chrysomeloidea</taxon>
        <taxon>Cerambycidae</taxon>
        <taxon>Lepturinae</taxon>
        <taxon>Rhagiini</taxon>
        <taxon>Rhamnusium</taxon>
    </lineage>
</organism>